<dbReference type="GO" id="GO:0006567">
    <property type="term" value="P:L-threonine catabolic process"/>
    <property type="evidence" value="ECO:0007669"/>
    <property type="project" value="TreeGrafter"/>
</dbReference>
<sequence>LGEVLKDFKIPLHLDGARLFNSVVYYGRPVKDTVVPCDSINICLSKGLGTPMGSLLLGNEQFIEKARILRKVIGGGMRQVGLMAAAGIYALDHMIDRLREDHADARAIAQAIHDCGSQVISVDMDSVETNILLIHCDTRFVKTDEFCRRLAHVAMSTQWEQLISSTMTPTTAIAVKLAVTPDEESGPPPIHNETGGLLNAINRHMGKFGSQKTSTLFRYSGPCTLPGVLISLVDYQPATFSTCSNNPNYALFTN</sequence>
<dbReference type="InterPro" id="IPR001597">
    <property type="entry name" value="ArAA_b-elim_lyase/Thr_aldolase"/>
</dbReference>
<dbReference type="PANTHER" id="PTHR48097">
    <property type="entry name" value="L-THREONINE ALDOLASE-RELATED"/>
    <property type="match status" value="1"/>
</dbReference>
<proteinExistence type="inferred from homology"/>
<dbReference type="OrthoDB" id="10261951at2759"/>
<evidence type="ECO:0000256" key="3">
    <source>
        <dbReference type="ARBA" id="ARBA00022898"/>
    </source>
</evidence>
<feature type="non-terminal residue" evidence="5">
    <location>
        <position position="1"/>
    </location>
</feature>
<dbReference type="InterPro" id="IPR015421">
    <property type="entry name" value="PyrdxlP-dep_Trfase_major"/>
</dbReference>
<dbReference type="EMBL" id="CADCXU010027979">
    <property type="protein sequence ID" value="CAB0014504.1"/>
    <property type="molecule type" value="Genomic_DNA"/>
</dbReference>
<dbReference type="Gene3D" id="3.90.1150.10">
    <property type="entry name" value="Aspartate Aminotransferase, domain 1"/>
    <property type="match status" value="1"/>
</dbReference>
<dbReference type="Proteomes" id="UP000479000">
    <property type="component" value="Unassembled WGS sequence"/>
</dbReference>
<dbReference type="PANTHER" id="PTHR48097:SF9">
    <property type="entry name" value="L-THREONINE ALDOLASE"/>
    <property type="match status" value="1"/>
</dbReference>
<comment type="similarity">
    <text evidence="2">Belongs to the threonine aldolase family.</text>
</comment>
<dbReference type="Pfam" id="PF01212">
    <property type="entry name" value="Beta_elim_lyase"/>
    <property type="match status" value="1"/>
</dbReference>
<keyword evidence="6" id="KW-1185">Reference proteome</keyword>
<evidence type="ECO:0000259" key="4">
    <source>
        <dbReference type="Pfam" id="PF01212"/>
    </source>
</evidence>
<comment type="cofactor">
    <cofactor evidence="1">
        <name>pyridoxal 5'-phosphate</name>
        <dbReference type="ChEBI" id="CHEBI:597326"/>
    </cofactor>
</comment>
<dbReference type="GO" id="GO:0005829">
    <property type="term" value="C:cytosol"/>
    <property type="evidence" value="ECO:0007669"/>
    <property type="project" value="TreeGrafter"/>
</dbReference>
<dbReference type="Gene3D" id="3.40.640.10">
    <property type="entry name" value="Type I PLP-dependent aspartate aminotransferase-like (Major domain)"/>
    <property type="match status" value="1"/>
</dbReference>
<gene>
    <name evidence="5" type="ORF">NTEN_LOCUS18931</name>
</gene>
<name>A0A6H5H9D3_9HEMI</name>
<protein>
    <recommendedName>
        <fullName evidence="4">Aromatic amino acid beta-eliminating lyase/threonine aldolase domain-containing protein</fullName>
    </recommendedName>
</protein>
<evidence type="ECO:0000313" key="6">
    <source>
        <dbReference type="Proteomes" id="UP000479000"/>
    </source>
</evidence>
<dbReference type="InterPro" id="IPR015422">
    <property type="entry name" value="PyrdxlP-dep_Trfase_small"/>
</dbReference>
<dbReference type="InterPro" id="IPR015424">
    <property type="entry name" value="PyrdxlP-dep_Trfase"/>
</dbReference>
<dbReference type="SUPFAM" id="SSF53383">
    <property type="entry name" value="PLP-dependent transferases"/>
    <property type="match status" value="1"/>
</dbReference>
<organism evidence="5 6">
    <name type="scientific">Nesidiocoris tenuis</name>
    <dbReference type="NCBI Taxonomy" id="355587"/>
    <lineage>
        <taxon>Eukaryota</taxon>
        <taxon>Metazoa</taxon>
        <taxon>Ecdysozoa</taxon>
        <taxon>Arthropoda</taxon>
        <taxon>Hexapoda</taxon>
        <taxon>Insecta</taxon>
        <taxon>Pterygota</taxon>
        <taxon>Neoptera</taxon>
        <taxon>Paraneoptera</taxon>
        <taxon>Hemiptera</taxon>
        <taxon>Heteroptera</taxon>
        <taxon>Panheteroptera</taxon>
        <taxon>Cimicomorpha</taxon>
        <taxon>Miridae</taxon>
        <taxon>Dicyphina</taxon>
        <taxon>Nesidiocoris</taxon>
    </lineage>
</organism>
<dbReference type="GO" id="GO:0006545">
    <property type="term" value="P:glycine biosynthetic process"/>
    <property type="evidence" value="ECO:0007669"/>
    <property type="project" value="TreeGrafter"/>
</dbReference>
<evidence type="ECO:0000313" key="5">
    <source>
        <dbReference type="EMBL" id="CAB0014504.1"/>
    </source>
</evidence>
<reference evidence="5 6" key="1">
    <citation type="submission" date="2020-02" db="EMBL/GenBank/DDBJ databases">
        <authorList>
            <person name="Ferguson B K."/>
        </authorList>
    </citation>
    <scope>NUCLEOTIDE SEQUENCE [LARGE SCALE GENOMIC DNA]</scope>
</reference>
<feature type="domain" description="Aromatic amino acid beta-eliminating lyase/threonine aldolase" evidence="4">
    <location>
        <begin position="5"/>
        <end position="132"/>
    </location>
</feature>
<keyword evidence="3" id="KW-0663">Pyridoxal phosphate</keyword>
<dbReference type="AlphaFoldDB" id="A0A6H5H9D3"/>
<evidence type="ECO:0000256" key="1">
    <source>
        <dbReference type="ARBA" id="ARBA00001933"/>
    </source>
</evidence>
<evidence type="ECO:0000256" key="2">
    <source>
        <dbReference type="ARBA" id="ARBA00006966"/>
    </source>
</evidence>
<accession>A0A6H5H9D3</accession>
<dbReference type="GO" id="GO:0008732">
    <property type="term" value="F:L-allo-threonine aldolase activity"/>
    <property type="evidence" value="ECO:0007669"/>
    <property type="project" value="TreeGrafter"/>
</dbReference>